<dbReference type="InterPro" id="IPR029068">
    <property type="entry name" value="Glyas_Bleomycin-R_OHBP_Dase"/>
</dbReference>
<name>A0ABR8UFX0_9GAMM</name>
<dbReference type="Gene3D" id="3.30.720.110">
    <property type="match status" value="1"/>
</dbReference>
<evidence type="ECO:0000313" key="3">
    <source>
        <dbReference type="Proteomes" id="UP000647183"/>
    </source>
</evidence>
<dbReference type="Pfam" id="PF00903">
    <property type="entry name" value="Glyoxalase"/>
    <property type="match status" value="1"/>
</dbReference>
<keyword evidence="3" id="KW-1185">Reference proteome</keyword>
<organism evidence="2 3">
    <name type="scientific">Luteimonas colneyensis</name>
    <dbReference type="NCBI Taxonomy" id="2762230"/>
    <lineage>
        <taxon>Bacteria</taxon>
        <taxon>Pseudomonadati</taxon>
        <taxon>Pseudomonadota</taxon>
        <taxon>Gammaproteobacteria</taxon>
        <taxon>Lysobacterales</taxon>
        <taxon>Lysobacteraceae</taxon>
        <taxon>Luteimonas</taxon>
    </lineage>
</organism>
<dbReference type="CDD" id="cd07246">
    <property type="entry name" value="VOC_like"/>
    <property type="match status" value="1"/>
</dbReference>
<comment type="caution">
    <text evidence="2">The sequence shown here is derived from an EMBL/GenBank/DDBJ whole genome shotgun (WGS) entry which is preliminary data.</text>
</comment>
<dbReference type="SUPFAM" id="SSF54593">
    <property type="entry name" value="Glyoxalase/Bleomycin resistance protein/Dihydroxybiphenyl dioxygenase"/>
    <property type="match status" value="1"/>
</dbReference>
<dbReference type="InterPro" id="IPR037523">
    <property type="entry name" value="VOC_core"/>
</dbReference>
<dbReference type="InterPro" id="IPR004360">
    <property type="entry name" value="Glyas_Fos-R_dOase_dom"/>
</dbReference>
<dbReference type="PANTHER" id="PTHR34109:SF1">
    <property type="entry name" value="VOC DOMAIN-CONTAINING PROTEIN"/>
    <property type="match status" value="1"/>
</dbReference>
<feature type="domain" description="VOC" evidence="1">
    <location>
        <begin position="1"/>
        <end position="127"/>
    </location>
</feature>
<dbReference type="Gene3D" id="3.30.720.120">
    <property type="match status" value="1"/>
</dbReference>
<proteinExistence type="predicted"/>
<dbReference type="PROSITE" id="PS51819">
    <property type="entry name" value="VOC"/>
    <property type="match status" value="1"/>
</dbReference>
<reference evidence="2 3" key="1">
    <citation type="submission" date="2020-08" db="EMBL/GenBank/DDBJ databases">
        <title>A Genomic Blueprint of the Chicken Gut Microbiome.</title>
        <authorList>
            <person name="Gilroy R."/>
            <person name="Ravi A."/>
            <person name="Getino M."/>
            <person name="Pursley I."/>
            <person name="Horton D.L."/>
            <person name="Alikhan N.-F."/>
            <person name="Baker D."/>
            <person name="Gharbi K."/>
            <person name="Hall N."/>
            <person name="Watson M."/>
            <person name="Adriaenssens E.M."/>
            <person name="Foster-Nyarko E."/>
            <person name="Jarju S."/>
            <person name="Secka A."/>
            <person name="Antonio M."/>
            <person name="Oren A."/>
            <person name="Chaudhuri R."/>
            <person name="La Ragione R.M."/>
            <person name="Hildebrand F."/>
            <person name="Pallen M.J."/>
        </authorList>
    </citation>
    <scope>NUCLEOTIDE SEQUENCE [LARGE SCALE GENOMIC DNA]</scope>
    <source>
        <strain evidence="2 3">Sa2BVA3</strain>
    </source>
</reference>
<dbReference type="Proteomes" id="UP000647183">
    <property type="component" value="Unassembled WGS sequence"/>
</dbReference>
<gene>
    <name evidence="2" type="ORF">H9645_02600</name>
</gene>
<sequence length="147" mass="16097">MSHQALFPYLCVADATAAIDFYRQVFGATELLRLQEPGGRIGHVELDFDGTTLMLCDEFPEFDIRSPDPAAGYSATMHLHVDDADAVIARAVAAGATLLMAPSDAFYGERSGAIRDPFGHRWNIGHHLETVSPEEMQRRYTAVLGTS</sequence>
<accession>A0ABR8UFX0</accession>
<evidence type="ECO:0000259" key="1">
    <source>
        <dbReference type="PROSITE" id="PS51819"/>
    </source>
</evidence>
<dbReference type="EMBL" id="JACSQJ010000001">
    <property type="protein sequence ID" value="MBD7986917.1"/>
    <property type="molecule type" value="Genomic_DNA"/>
</dbReference>
<evidence type="ECO:0000313" key="2">
    <source>
        <dbReference type="EMBL" id="MBD7986917.1"/>
    </source>
</evidence>
<dbReference type="PANTHER" id="PTHR34109">
    <property type="entry name" value="BNAUNNG04460D PROTEIN-RELATED"/>
    <property type="match status" value="1"/>
</dbReference>
<dbReference type="RefSeq" id="WP_191728158.1">
    <property type="nucleotide sequence ID" value="NZ_JACSQJ010000001.1"/>
</dbReference>
<protein>
    <submittedName>
        <fullName evidence="2">VOC family protein</fullName>
    </submittedName>
</protein>